<evidence type="ECO:0000313" key="3">
    <source>
        <dbReference type="Proteomes" id="UP000078200"/>
    </source>
</evidence>
<feature type="compositionally biased region" description="Basic residues" evidence="1">
    <location>
        <begin position="74"/>
        <end position="89"/>
    </location>
</feature>
<dbReference type="AlphaFoldDB" id="A0A1A9V7S5"/>
<protein>
    <submittedName>
        <fullName evidence="2">Uncharacterized protein</fullName>
    </submittedName>
</protein>
<name>A0A1A9V7S5_GLOAU</name>
<feature type="compositionally biased region" description="Low complexity" evidence="1">
    <location>
        <begin position="90"/>
        <end position="107"/>
    </location>
</feature>
<accession>A0A1A9V7S5</accession>
<feature type="region of interest" description="Disordered" evidence="1">
    <location>
        <begin position="1"/>
        <end position="107"/>
    </location>
</feature>
<reference evidence="2" key="1">
    <citation type="submission" date="2020-05" db="UniProtKB">
        <authorList>
            <consortium name="EnsemblMetazoa"/>
        </authorList>
    </citation>
    <scope>IDENTIFICATION</scope>
    <source>
        <strain evidence="2">TTRI</strain>
    </source>
</reference>
<sequence>MIQQENQQQPQLSPPQQVPCNNNLDYTNPLTGSSNSSATDASIHGNSHQMPTASGNYVLSLTRNRQQQQEAQRKKNRQRQLRQNKKKNKASTIAAGQAAAVAKEQQR</sequence>
<dbReference type="Proteomes" id="UP000078200">
    <property type="component" value="Unassembled WGS sequence"/>
</dbReference>
<dbReference type="VEuPathDB" id="VectorBase:GAUT028584"/>
<evidence type="ECO:0000313" key="2">
    <source>
        <dbReference type="EnsemblMetazoa" id="GAUT028584-PA"/>
    </source>
</evidence>
<organism evidence="2 3">
    <name type="scientific">Glossina austeni</name>
    <name type="common">Savannah tsetse fly</name>
    <dbReference type="NCBI Taxonomy" id="7395"/>
    <lineage>
        <taxon>Eukaryota</taxon>
        <taxon>Metazoa</taxon>
        <taxon>Ecdysozoa</taxon>
        <taxon>Arthropoda</taxon>
        <taxon>Hexapoda</taxon>
        <taxon>Insecta</taxon>
        <taxon>Pterygota</taxon>
        <taxon>Neoptera</taxon>
        <taxon>Endopterygota</taxon>
        <taxon>Diptera</taxon>
        <taxon>Brachycera</taxon>
        <taxon>Muscomorpha</taxon>
        <taxon>Hippoboscoidea</taxon>
        <taxon>Glossinidae</taxon>
        <taxon>Glossina</taxon>
    </lineage>
</organism>
<feature type="compositionally biased region" description="Low complexity" evidence="1">
    <location>
        <begin position="1"/>
        <end position="11"/>
    </location>
</feature>
<dbReference type="EnsemblMetazoa" id="GAUT028584-RA">
    <property type="protein sequence ID" value="GAUT028584-PA"/>
    <property type="gene ID" value="GAUT028584"/>
</dbReference>
<feature type="compositionally biased region" description="Polar residues" evidence="1">
    <location>
        <begin position="20"/>
        <end position="70"/>
    </location>
</feature>
<proteinExistence type="predicted"/>
<keyword evidence="3" id="KW-1185">Reference proteome</keyword>
<evidence type="ECO:0000256" key="1">
    <source>
        <dbReference type="SAM" id="MobiDB-lite"/>
    </source>
</evidence>